<comment type="caution">
    <text evidence="1">The sequence shown here is derived from an EMBL/GenBank/DDBJ whole genome shotgun (WGS) entry which is preliminary data.</text>
</comment>
<gene>
    <name evidence="1" type="ORF">PCOR1329_LOCUS7873</name>
</gene>
<organism evidence="1 2">
    <name type="scientific">Prorocentrum cordatum</name>
    <dbReference type="NCBI Taxonomy" id="2364126"/>
    <lineage>
        <taxon>Eukaryota</taxon>
        <taxon>Sar</taxon>
        <taxon>Alveolata</taxon>
        <taxon>Dinophyceae</taxon>
        <taxon>Prorocentrales</taxon>
        <taxon>Prorocentraceae</taxon>
        <taxon>Prorocentrum</taxon>
    </lineage>
</organism>
<feature type="non-terminal residue" evidence="1">
    <location>
        <position position="213"/>
    </location>
</feature>
<accession>A0ABN9Q8F0</accession>
<evidence type="ECO:0000313" key="2">
    <source>
        <dbReference type="Proteomes" id="UP001189429"/>
    </source>
</evidence>
<name>A0ABN9Q8F0_9DINO</name>
<proteinExistence type="predicted"/>
<reference evidence="1" key="1">
    <citation type="submission" date="2023-10" db="EMBL/GenBank/DDBJ databases">
        <authorList>
            <person name="Chen Y."/>
            <person name="Shah S."/>
            <person name="Dougan E. K."/>
            <person name="Thang M."/>
            <person name="Chan C."/>
        </authorList>
    </citation>
    <scope>NUCLEOTIDE SEQUENCE [LARGE SCALE GENOMIC DNA]</scope>
</reference>
<dbReference type="Proteomes" id="UP001189429">
    <property type="component" value="Unassembled WGS sequence"/>
</dbReference>
<protein>
    <submittedName>
        <fullName evidence="1">Uncharacterized protein</fullName>
    </submittedName>
</protein>
<evidence type="ECO:0000313" key="1">
    <source>
        <dbReference type="EMBL" id="CAK0799419.1"/>
    </source>
</evidence>
<sequence>MTSVVDGLWNLRNAPSLEKYCGVAQQGGLATYLAVTDLQWACDVASHLAMLFNAYEAGVRGDDWLLLDDFMSPDAQYIVLRGQVASAAAAEQAPYPRAKRALRCGATRVATEADKAYLLDRLGSGLPTPLQFVDDLTVATSSPGALRAIVSREPWSACSRYASYKFYVVRPALLKLDQLAFQQAAAASLPVFRLPFSAWLSGPPGLQWNLLDL</sequence>
<keyword evidence="2" id="KW-1185">Reference proteome</keyword>
<dbReference type="EMBL" id="CAUYUJ010002145">
    <property type="protein sequence ID" value="CAK0799419.1"/>
    <property type="molecule type" value="Genomic_DNA"/>
</dbReference>